<organism evidence="1 2">
    <name type="scientific">Pleurodeles waltl</name>
    <name type="common">Iberian ribbed newt</name>
    <dbReference type="NCBI Taxonomy" id="8319"/>
    <lineage>
        <taxon>Eukaryota</taxon>
        <taxon>Metazoa</taxon>
        <taxon>Chordata</taxon>
        <taxon>Craniata</taxon>
        <taxon>Vertebrata</taxon>
        <taxon>Euteleostomi</taxon>
        <taxon>Amphibia</taxon>
        <taxon>Batrachia</taxon>
        <taxon>Caudata</taxon>
        <taxon>Salamandroidea</taxon>
        <taxon>Salamandridae</taxon>
        <taxon>Pleurodelinae</taxon>
        <taxon>Pleurodeles</taxon>
    </lineage>
</organism>
<reference evidence="1" key="1">
    <citation type="journal article" date="2022" name="bioRxiv">
        <title>Sequencing and chromosome-scale assembly of the giantPleurodeles waltlgenome.</title>
        <authorList>
            <person name="Brown T."/>
            <person name="Elewa A."/>
            <person name="Iarovenko S."/>
            <person name="Subramanian E."/>
            <person name="Araus A.J."/>
            <person name="Petzold A."/>
            <person name="Susuki M."/>
            <person name="Suzuki K.-i.T."/>
            <person name="Hayashi T."/>
            <person name="Toyoda A."/>
            <person name="Oliveira C."/>
            <person name="Osipova E."/>
            <person name="Leigh N.D."/>
            <person name="Simon A."/>
            <person name="Yun M.H."/>
        </authorList>
    </citation>
    <scope>NUCLEOTIDE SEQUENCE</scope>
    <source>
        <strain evidence="1">20211129_DDA</strain>
        <tissue evidence="1">Liver</tissue>
    </source>
</reference>
<dbReference type="EMBL" id="JANPWB010000008">
    <property type="protein sequence ID" value="KAJ1167504.1"/>
    <property type="molecule type" value="Genomic_DNA"/>
</dbReference>
<evidence type="ECO:0000313" key="1">
    <source>
        <dbReference type="EMBL" id="KAJ1167504.1"/>
    </source>
</evidence>
<evidence type="ECO:0000313" key="2">
    <source>
        <dbReference type="Proteomes" id="UP001066276"/>
    </source>
</evidence>
<sequence>MPLVAASVELVDISRDDHQALLDLQERVTYFLEADVQSVAAETAPAADADVTSGLSLCVQPAAEEEGPPAGCAVIFIFRPPSDLHLPSPRRGESLEMSAQLSAQVVISEFR</sequence>
<dbReference type="AlphaFoldDB" id="A0AAV7STS9"/>
<accession>A0AAV7STS9</accession>
<dbReference type="Proteomes" id="UP001066276">
    <property type="component" value="Chromosome 4_2"/>
</dbReference>
<gene>
    <name evidence="1" type="ORF">NDU88_007895</name>
</gene>
<proteinExistence type="predicted"/>
<comment type="caution">
    <text evidence="1">The sequence shown here is derived from an EMBL/GenBank/DDBJ whole genome shotgun (WGS) entry which is preliminary data.</text>
</comment>
<keyword evidence="2" id="KW-1185">Reference proteome</keyword>
<name>A0AAV7STS9_PLEWA</name>
<protein>
    <submittedName>
        <fullName evidence="1">Uncharacterized protein</fullName>
    </submittedName>
</protein>